<feature type="region of interest" description="Disordered" evidence="1">
    <location>
        <begin position="141"/>
        <end position="161"/>
    </location>
</feature>
<keyword evidence="3" id="KW-1185">Reference proteome</keyword>
<name>A0AAW0DY83_9AGAR</name>
<sequence length="232" mass="25401">MADCDPLAVGSGPRATVAETPKRQENKLENSGFPAHLLSELQDGRAYEKGWPRPIQGRGRIRESSGSVKYTATSQLSVNSQSPAPKSECSESANGHDCRDGLIPTGFDSSLLMSKCIVCVPTAKCNNEEIFAMCRGGVNRDSGRDGEGGQAMHPNGRKKNDRTQWRIWKWKRESRRRPIPGQRSFGDGGGVDHRLPKVTGLNSGPTSTLTVYVRRNVCSYSTDLVCNGFTWT</sequence>
<evidence type="ECO:0000313" key="2">
    <source>
        <dbReference type="EMBL" id="KAK7056066.1"/>
    </source>
</evidence>
<gene>
    <name evidence="2" type="ORF">R3P38DRAFT_2761195</name>
</gene>
<dbReference type="Proteomes" id="UP001362999">
    <property type="component" value="Unassembled WGS sequence"/>
</dbReference>
<feature type="region of interest" description="Disordered" evidence="1">
    <location>
        <begin position="1"/>
        <end position="33"/>
    </location>
</feature>
<evidence type="ECO:0000313" key="3">
    <source>
        <dbReference type="Proteomes" id="UP001362999"/>
    </source>
</evidence>
<dbReference type="AlphaFoldDB" id="A0AAW0DY83"/>
<accession>A0AAW0DY83</accession>
<feature type="region of interest" description="Disordered" evidence="1">
    <location>
        <begin position="178"/>
        <end position="199"/>
    </location>
</feature>
<comment type="caution">
    <text evidence="2">The sequence shown here is derived from an EMBL/GenBank/DDBJ whole genome shotgun (WGS) entry which is preliminary data.</text>
</comment>
<dbReference type="EMBL" id="JAWWNJ010000005">
    <property type="protein sequence ID" value="KAK7056066.1"/>
    <property type="molecule type" value="Genomic_DNA"/>
</dbReference>
<evidence type="ECO:0000256" key="1">
    <source>
        <dbReference type="SAM" id="MobiDB-lite"/>
    </source>
</evidence>
<proteinExistence type="predicted"/>
<reference evidence="2 3" key="1">
    <citation type="journal article" date="2024" name="J Genomics">
        <title>Draft genome sequencing and assembly of Favolaschia claudopus CIRM-BRFM 2984 isolated from oak limbs.</title>
        <authorList>
            <person name="Navarro D."/>
            <person name="Drula E."/>
            <person name="Chaduli D."/>
            <person name="Cazenave R."/>
            <person name="Ahrendt S."/>
            <person name="Wang J."/>
            <person name="Lipzen A."/>
            <person name="Daum C."/>
            <person name="Barry K."/>
            <person name="Grigoriev I.V."/>
            <person name="Favel A."/>
            <person name="Rosso M.N."/>
            <person name="Martin F."/>
        </authorList>
    </citation>
    <scope>NUCLEOTIDE SEQUENCE [LARGE SCALE GENOMIC DNA]</scope>
    <source>
        <strain evidence="2 3">CIRM-BRFM 2984</strain>
    </source>
</reference>
<protein>
    <submittedName>
        <fullName evidence="2">Uncharacterized protein</fullName>
    </submittedName>
</protein>
<feature type="compositionally biased region" description="Polar residues" evidence="1">
    <location>
        <begin position="64"/>
        <end position="84"/>
    </location>
</feature>
<feature type="region of interest" description="Disordered" evidence="1">
    <location>
        <begin position="48"/>
        <end position="95"/>
    </location>
</feature>
<organism evidence="2 3">
    <name type="scientific">Favolaschia claudopus</name>
    <dbReference type="NCBI Taxonomy" id="2862362"/>
    <lineage>
        <taxon>Eukaryota</taxon>
        <taxon>Fungi</taxon>
        <taxon>Dikarya</taxon>
        <taxon>Basidiomycota</taxon>
        <taxon>Agaricomycotina</taxon>
        <taxon>Agaricomycetes</taxon>
        <taxon>Agaricomycetidae</taxon>
        <taxon>Agaricales</taxon>
        <taxon>Marasmiineae</taxon>
        <taxon>Mycenaceae</taxon>
        <taxon>Favolaschia</taxon>
    </lineage>
</organism>